<name>A0A150TF01_SORCE</name>
<feature type="region of interest" description="Disordered" evidence="1">
    <location>
        <begin position="1"/>
        <end position="87"/>
    </location>
</feature>
<organism evidence="2 3">
    <name type="scientific">Sorangium cellulosum</name>
    <name type="common">Polyangium cellulosum</name>
    <dbReference type="NCBI Taxonomy" id="56"/>
    <lineage>
        <taxon>Bacteria</taxon>
        <taxon>Pseudomonadati</taxon>
        <taxon>Myxococcota</taxon>
        <taxon>Polyangia</taxon>
        <taxon>Polyangiales</taxon>
        <taxon>Polyangiaceae</taxon>
        <taxon>Sorangium</taxon>
    </lineage>
</organism>
<comment type="caution">
    <text evidence="2">The sequence shown here is derived from an EMBL/GenBank/DDBJ whole genome shotgun (WGS) entry which is preliminary data.</text>
</comment>
<feature type="compositionally biased region" description="Low complexity" evidence="1">
    <location>
        <begin position="28"/>
        <end position="70"/>
    </location>
</feature>
<sequence length="87" mass="8912">MVSSSTARRGKETCAATGERRSDGHRPAGGPASAARSRSIEPEASASSPPSYRVSAASALPVVPSSEPLSCASMKRESQAGRSAPRR</sequence>
<dbReference type="EMBL" id="JEME01002770">
    <property type="protein sequence ID" value="KYG03212.1"/>
    <property type="molecule type" value="Genomic_DNA"/>
</dbReference>
<evidence type="ECO:0000313" key="2">
    <source>
        <dbReference type="EMBL" id="KYG03212.1"/>
    </source>
</evidence>
<dbReference type="AlphaFoldDB" id="A0A150TF01"/>
<proteinExistence type="predicted"/>
<protein>
    <submittedName>
        <fullName evidence="2">Uncharacterized protein</fullName>
    </submittedName>
</protein>
<reference evidence="2 3" key="1">
    <citation type="submission" date="2014-02" db="EMBL/GenBank/DDBJ databases">
        <title>The small core and large imbalanced accessory genome model reveals a collaborative survival strategy of Sorangium cellulosum strains in nature.</title>
        <authorList>
            <person name="Han K."/>
            <person name="Peng R."/>
            <person name="Blom J."/>
            <person name="Li Y.-Z."/>
        </authorList>
    </citation>
    <scope>NUCLEOTIDE SEQUENCE [LARGE SCALE GENOMIC DNA]</scope>
    <source>
        <strain evidence="2 3">So0007-03</strain>
    </source>
</reference>
<evidence type="ECO:0000313" key="3">
    <source>
        <dbReference type="Proteomes" id="UP000075502"/>
    </source>
</evidence>
<accession>A0A150TF01</accession>
<gene>
    <name evidence="2" type="ORF">BE21_52825</name>
</gene>
<evidence type="ECO:0000256" key="1">
    <source>
        <dbReference type="SAM" id="MobiDB-lite"/>
    </source>
</evidence>
<dbReference type="Proteomes" id="UP000075502">
    <property type="component" value="Unassembled WGS sequence"/>
</dbReference>